<dbReference type="Proteomes" id="UP000077671">
    <property type="component" value="Unassembled WGS sequence"/>
</dbReference>
<organism evidence="3 4">
    <name type="scientific">Tilletia caries</name>
    <name type="common">wheat bunt fungus</name>
    <dbReference type="NCBI Taxonomy" id="13290"/>
    <lineage>
        <taxon>Eukaryota</taxon>
        <taxon>Fungi</taxon>
        <taxon>Dikarya</taxon>
        <taxon>Basidiomycota</taxon>
        <taxon>Ustilaginomycotina</taxon>
        <taxon>Exobasidiomycetes</taxon>
        <taxon>Tilletiales</taxon>
        <taxon>Tilletiaceae</taxon>
        <taxon>Tilletia</taxon>
    </lineage>
</organism>
<dbReference type="SUPFAM" id="SSF56672">
    <property type="entry name" value="DNA/RNA polymerases"/>
    <property type="match status" value="1"/>
</dbReference>
<accession>A0A177T4I9</accession>
<evidence type="ECO:0000259" key="1">
    <source>
        <dbReference type="PROSITE" id="PS50878"/>
    </source>
</evidence>
<dbReference type="Pfam" id="PF00078">
    <property type="entry name" value="RVT_1"/>
    <property type="match status" value="1"/>
</dbReference>
<feature type="domain" description="Reverse transcriptase" evidence="1">
    <location>
        <begin position="379"/>
        <end position="667"/>
    </location>
</feature>
<gene>
    <name evidence="3" type="ORF">A4X03_0g8355</name>
    <name evidence="2" type="ORF">JKIAZH3_G1606</name>
</gene>
<dbReference type="EMBL" id="LWDD02002467">
    <property type="protein sequence ID" value="KAE8240792.1"/>
    <property type="molecule type" value="Genomic_DNA"/>
</dbReference>
<reference evidence="3" key="1">
    <citation type="submission" date="2016-04" db="EMBL/GenBank/DDBJ databases">
        <authorList>
            <person name="Nguyen H.D."/>
            <person name="Kesanakurti P."/>
            <person name="Cullis J."/>
            <person name="Levesque C.A."/>
            <person name="Hambleton S."/>
        </authorList>
    </citation>
    <scope>NUCLEOTIDE SEQUENCE</scope>
    <source>
        <strain evidence="3">DAOMC 238032</strain>
    </source>
</reference>
<keyword evidence="5" id="KW-1185">Reference proteome</keyword>
<evidence type="ECO:0000313" key="2">
    <source>
        <dbReference type="EMBL" id="CAD6937605.1"/>
    </source>
</evidence>
<dbReference type="Proteomes" id="UP000836402">
    <property type="component" value="Unassembled WGS sequence"/>
</dbReference>
<protein>
    <recommendedName>
        <fullName evidence="1">Reverse transcriptase domain-containing protein</fullName>
    </recommendedName>
</protein>
<dbReference type="InterPro" id="IPR000477">
    <property type="entry name" value="RT_dom"/>
</dbReference>
<dbReference type="InterPro" id="IPR036691">
    <property type="entry name" value="Endo/exonu/phosph_ase_sf"/>
</dbReference>
<dbReference type="EMBL" id="CAJHJG010004026">
    <property type="protein sequence ID" value="CAD6937605.1"/>
    <property type="molecule type" value="Genomic_DNA"/>
</dbReference>
<reference evidence="2" key="3">
    <citation type="submission" date="2020-10" db="EMBL/GenBank/DDBJ databases">
        <authorList>
            <person name="Sedaghatjoo S."/>
        </authorList>
    </citation>
    <scope>NUCLEOTIDE SEQUENCE</scope>
    <source>
        <strain evidence="2">AZH3</strain>
    </source>
</reference>
<dbReference type="PANTHER" id="PTHR19446">
    <property type="entry name" value="REVERSE TRANSCRIPTASES"/>
    <property type="match status" value="1"/>
</dbReference>
<proteinExistence type="predicted"/>
<dbReference type="CDD" id="cd01650">
    <property type="entry name" value="RT_nLTR_like"/>
    <property type="match status" value="1"/>
</dbReference>
<reference evidence="3" key="2">
    <citation type="journal article" date="2019" name="IMA Fungus">
        <title>Genome sequencing and comparison of five Tilletia species to identify candidate genes for the detection of regulated species infecting wheat.</title>
        <authorList>
            <person name="Nguyen H.D.T."/>
            <person name="Sultana T."/>
            <person name="Kesanakurti P."/>
            <person name="Hambleton S."/>
        </authorList>
    </citation>
    <scope>NUCLEOTIDE SEQUENCE</scope>
    <source>
        <strain evidence="3">DAOMC 238032</strain>
    </source>
</reference>
<comment type="caution">
    <text evidence="3">The sequence shown here is derived from an EMBL/GenBank/DDBJ whole genome shotgun (WGS) entry which is preliminary data.</text>
</comment>
<evidence type="ECO:0000313" key="3">
    <source>
        <dbReference type="EMBL" id="KAE8240792.1"/>
    </source>
</evidence>
<sequence>MRALLTKDASILIRNPHLIVDTWDFGAHWAYLRVILPPVPTPLPIGPLPGSSYLGIFSIHGPFTSAAWSPIHTAVELWHPNTSIPCIFGADWNSIPDPILDSSNARLTDPGWTYLRITRANGGPSLTSARRLDSILCSALLLPSLRYSTSVFTSSDHHAVSATFGPEACSPPPPPDGTDASNHNLTWALHPGLWQSASFVRAVRTFASRYTPTHDAGSLSPLEAWKLLSISAHDHLHRLSVHHGSSQRLLIDDLASTSASLISLDCRSASDMTNLPALLSRYRKTLSALDFALSLPYASRLAAAELRLSSWLSKTSSSPRSTPLPTIVHEDSLSTPFTADEVSSALRRANRRASSGPDGLPYRVWSELLPVAGPLLASLANALGAGASLEVTARTILLPKAGDLSNLANYRPISISDSYVRTLARMLSARLLTVASFLLPWNQAAFIPGRRTTLVSGLLQGLIDTTTATPSHPTAPAAFFVISLDQRKAYDRVRHEWIFACLQRLGVPRLLLLLLSALYSSASTRVSTADGMTTAIRFLAGVLQGDPSSCIIYNLTLQPFLDLLRAWGVGILVPGLGLLTSLAFADDVLIFIDASARGLQQWYALQSALDLYERASNAQINTAKSSFWLVGSPADANAASALAATIASYGLANQNHRAFLTHLGHPITLWPRPL</sequence>
<name>A0A177T4I9_9BASI</name>
<evidence type="ECO:0000313" key="5">
    <source>
        <dbReference type="Proteomes" id="UP000836402"/>
    </source>
</evidence>
<dbReference type="AlphaFoldDB" id="A0A177T4I9"/>
<dbReference type="InterPro" id="IPR043502">
    <property type="entry name" value="DNA/RNA_pol_sf"/>
</dbReference>
<evidence type="ECO:0000313" key="4">
    <source>
        <dbReference type="Proteomes" id="UP000077671"/>
    </source>
</evidence>
<dbReference type="PROSITE" id="PS50878">
    <property type="entry name" value="RT_POL"/>
    <property type="match status" value="1"/>
</dbReference>
<dbReference type="SUPFAM" id="SSF56219">
    <property type="entry name" value="DNase I-like"/>
    <property type="match status" value="1"/>
</dbReference>